<evidence type="ECO:0000256" key="10">
    <source>
        <dbReference type="ARBA" id="ARBA00023136"/>
    </source>
</evidence>
<evidence type="ECO:0000259" key="13">
    <source>
        <dbReference type="Pfam" id="PF00852"/>
    </source>
</evidence>
<comment type="pathway">
    <text evidence="2">Protein modification; protein glycosylation.</text>
</comment>
<gene>
    <name evidence="15" type="ORF">LNINA_LOCUS2444</name>
</gene>
<keyword evidence="9 12" id="KW-0333">Golgi apparatus</keyword>
<evidence type="ECO:0000256" key="7">
    <source>
        <dbReference type="ARBA" id="ARBA00022968"/>
    </source>
</evidence>
<keyword evidence="11" id="KW-0325">Glycoprotein</keyword>
<evidence type="ECO:0000313" key="16">
    <source>
        <dbReference type="Proteomes" id="UP001497472"/>
    </source>
</evidence>
<keyword evidence="5 12" id="KW-0808">Transferase</keyword>
<comment type="subcellular location">
    <subcellularLocation>
        <location evidence="1 12">Golgi apparatus</location>
        <location evidence="1 12">Golgi stack membrane</location>
        <topology evidence="1 12">Single-pass type II membrane protein</topology>
    </subcellularLocation>
</comment>
<keyword evidence="6 12" id="KW-0812">Transmembrane</keyword>
<reference evidence="15 16" key="1">
    <citation type="submission" date="2023-11" db="EMBL/GenBank/DDBJ databases">
        <authorList>
            <person name="Okamura Y."/>
        </authorList>
    </citation>
    <scope>NUCLEOTIDE SEQUENCE [LARGE SCALE GENOMIC DNA]</scope>
</reference>
<evidence type="ECO:0000256" key="11">
    <source>
        <dbReference type="ARBA" id="ARBA00023180"/>
    </source>
</evidence>
<evidence type="ECO:0000256" key="12">
    <source>
        <dbReference type="RuleBase" id="RU003832"/>
    </source>
</evidence>
<keyword evidence="4 12" id="KW-0328">Glycosyltransferase</keyword>
<dbReference type="InterPro" id="IPR055270">
    <property type="entry name" value="Glyco_tran_10_C"/>
</dbReference>
<keyword evidence="7" id="KW-0735">Signal-anchor</keyword>
<dbReference type="EC" id="2.4.1.-" evidence="12"/>
<evidence type="ECO:0000259" key="14">
    <source>
        <dbReference type="Pfam" id="PF17039"/>
    </source>
</evidence>
<sequence>MGLMRSLKYKTLIHMFILPICMYIVLKSARKEAPEIKEITRFLTDVKHILLWTDIHGLEPEGQTYFLNKKCEYINCYFTKNKSLFGDIGYFDLILFNVQDVSRHTKHLPRSRIYNQKYVFVANDSADNYPVCDAIYDDFFNWTWTYRYDSTISYRFITIYNSAYEELGSHFQWKRNMKPIDEKIKSQLSTKSKAAIIFLDKCFSRSRREIFLGELKKELQKLNLEADIFGKCGTKDCRRRTMQPCYWRVKKMYYFYLAFEDSKSLDYISDIVLNAYNNYAVPIVYGGADYDRFLPPGSYIDAGNKSMLDLARNMHNIIHNRELYYDFFRWQNHYIISKSSPVDACELCAFVNYPARLIHRSSYKKFRKWWNPEFERRCEESNQYSML</sequence>
<dbReference type="PANTHER" id="PTHR48438:SF1">
    <property type="entry name" value="ALPHA-(1,3)-FUCOSYLTRANSFERASE C-RELATED"/>
    <property type="match status" value="1"/>
</dbReference>
<dbReference type="Pfam" id="PF00852">
    <property type="entry name" value="Glyco_transf_10"/>
    <property type="match status" value="1"/>
</dbReference>
<organism evidence="15 16">
    <name type="scientific">Leptosia nina</name>
    <dbReference type="NCBI Taxonomy" id="320188"/>
    <lineage>
        <taxon>Eukaryota</taxon>
        <taxon>Metazoa</taxon>
        <taxon>Ecdysozoa</taxon>
        <taxon>Arthropoda</taxon>
        <taxon>Hexapoda</taxon>
        <taxon>Insecta</taxon>
        <taxon>Pterygota</taxon>
        <taxon>Neoptera</taxon>
        <taxon>Endopterygota</taxon>
        <taxon>Lepidoptera</taxon>
        <taxon>Glossata</taxon>
        <taxon>Ditrysia</taxon>
        <taxon>Papilionoidea</taxon>
        <taxon>Pieridae</taxon>
        <taxon>Pierinae</taxon>
        <taxon>Leptosia</taxon>
    </lineage>
</organism>
<dbReference type="Gene3D" id="3.40.50.11660">
    <property type="entry name" value="Glycosyl transferase family 10, C-terminal domain"/>
    <property type="match status" value="1"/>
</dbReference>
<protein>
    <recommendedName>
        <fullName evidence="12">Fucosyltransferase</fullName>
        <ecNumber evidence="12">2.4.1.-</ecNumber>
    </recommendedName>
</protein>
<dbReference type="InterPro" id="IPR038577">
    <property type="entry name" value="GT10-like_C_sf"/>
</dbReference>
<keyword evidence="10" id="KW-0472">Membrane</keyword>
<evidence type="ECO:0000256" key="1">
    <source>
        <dbReference type="ARBA" id="ARBA00004447"/>
    </source>
</evidence>
<proteinExistence type="inferred from homology"/>
<comment type="caution">
    <text evidence="15">The sequence shown here is derived from an EMBL/GenBank/DDBJ whole genome shotgun (WGS) entry which is preliminary data.</text>
</comment>
<dbReference type="InterPro" id="IPR031481">
    <property type="entry name" value="Glyco_tran_10_N"/>
</dbReference>
<feature type="domain" description="Fucosyltransferase N-terminal" evidence="14">
    <location>
        <begin position="47"/>
        <end position="155"/>
    </location>
</feature>
<evidence type="ECO:0000256" key="4">
    <source>
        <dbReference type="ARBA" id="ARBA00022676"/>
    </source>
</evidence>
<evidence type="ECO:0000256" key="2">
    <source>
        <dbReference type="ARBA" id="ARBA00004922"/>
    </source>
</evidence>
<evidence type="ECO:0000256" key="8">
    <source>
        <dbReference type="ARBA" id="ARBA00022989"/>
    </source>
</evidence>
<dbReference type="EMBL" id="CAVLEF010000003">
    <property type="protein sequence ID" value="CAK1542557.1"/>
    <property type="molecule type" value="Genomic_DNA"/>
</dbReference>
<dbReference type="InterPro" id="IPR001503">
    <property type="entry name" value="Glyco_trans_10"/>
</dbReference>
<evidence type="ECO:0000256" key="9">
    <source>
        <dbReference type="ARBA" id="ARBA00023034"/>
    </source>
</evidence>
<dbReference type="SUPFAM" id="SSF53756">
    <property type="entry name" value="UDP-Glycosyltransferase/glycogen phosphorylase"/>
    <property type="match status" value="1"/>
</dbReference>
<accession>A0AAV1IZ87</accession>
<dbReference type="AlphaFoldDB" id="A0AAV1IZ87"/>
<name>A0AAV1IZ87_9NEOP</name>
<dbReference type="PANTHER" id="PTHR48438">
    <property type="entry name" value="ALPHA-(1,3)-FUCOSYLTRANSFERASE C-RELATED"/>
    <property type="match status" value="1"/>
</dbReference>
<dbReference type="Proteomes" id="UP001497472">
    <property type="component" value="Unassembled WGS sequence"/>
</dbReference>
<evidence type="ECO:0000256" key="3">
    <source>
        <dbReference type="ARBA" id="ARBA00008919"/>
    </source>
</evidence>
<keyword evidence="8" id="KW-1133">Transmembrane helix</keyword>
<dbReference type="GO" id="GO:0032580">
    <property type="term" value="C:Golgi cisterna membrane"/>
    <property type="evidence" value="ECO:0007669"/>
    <property type="project" value="UniProtKB-SubCell"/>
</dbReference>
<evidence type="ECO:0000313" key="15">
    <source>
        <dbReference type="EMBL" id="CAK1542557.1"/>
    </source>
</evidence>
<keyword evidence="16" id="KW-1185">Reference proteome</keyword>
<feature type="domain" description="Fucosyltransferase C-terminal" evidence="13">
    <location>
        <begin position="189"/>
        <end position="369"/>
    </location>
</feature>
<evidence type="ECO:0000256" key="5">
    <source>
        <dbReference type="ARBA" id="ARBA00022679"/>
    </source>
</evidence>
<comment type="similarity">
    <text evidence="3 12">Belongs to the glycosyltransferase 10 family.</text>
</comment>
<dbReference type="Pfam" id="PF17039">
    <property type="entry name" value="Glyco_tran_10_N"/>
    <property type="match status" value="1"/>
</dbReference>
<evidence type="ECO:0000256" key="6">
    <source>
        <dbReference type="ARBA" id="ARBA00022692"/>
    </source>
</evidence>
<dbReference type="GO" id="GO:0008417">
    <property type="term" value="F:fucosyltransferase activity"/>
    <property type="evidence" value="ECO:0007669"/>
    <property type="project" value="InterPro"/>
</dbReference>